<comment type="subcellular location">
    <subcellularLocation>
        <location evidence="1">Periplasm</location>
    </subcellularLocation>
</comment>
<dbReference type="AlphaFoldDB" id="A0A3A4R9W6"/>
<evidence type="ECO:0000256" key="3">
    <source>
        <dbReference type="ARBA" id="ARBA00022729"/>
    </source>
</evidence>
<feature type="compositionally biased region" description="Acidic residues" evidence="6">
    <location>
        <begin position="168"/>
        <end position="184"/>
    </location>
</feature>
<reference evidence="8 9" key="1">
    <citation type="journal article" date="2017" name="ISME J.">
        <title>Energy and carbon metabolisms in a deep terrestrial subsurface fluid microbial community.</title>
        <authorList>
            <person name="Momper L."/>
            <person name="Jungbluth S.P."/>
            <person name="Lee M.D."/>
            <person name="Amend J.P."/>
        </authorList>
    </citation>
    <scope>NUCLEOTIDE SEQUENCE [LARGE SCALE GENOMIC DNA]</scope>
    <source>
        <strain evidence="8">SURF_26</strain>
    </source>
</reference>
<comment type="caution">
    <text evidence="8">The sequence shown here is derived from an EMBL/GenBank/DDBJ whole genome shotgun (WGS) entry which is preliminary data.</text>
</comment>
<dbReference type="PANTHER" id="PTHR38102">
    <property type="entry name" value="PERIPLASMIC CHAPERONE SPY"/>
    <property type="match status" value="1"/>
</dbReference>
<evidence type="ECO:0000313" key="9">
    <source>
        <dbReference type="Proteomes" id="UP000266426"/>
    </source>
</evidence>
<evidence type="ECO:0000256" key="4">
    <source>
        <dbReference type="ARBA" id="ARBA00022764"/>
    </source>
</evidence>
<evidence type="ECO:0000256" key="6">
    <source>
        <dbReference type="SAM" id="MobiDB-lite"/>
    </source>
</evidence>
<keyword evidence="3 7" id="KW-0732">Signal</keyword>
<sequence>MKLRTLSIWMISALLLSAAEFAPAQDFCDEKGPGGYGKRHGKMKDDIEEIMRELDLSDEQTARLAEMRKQGQEQKQALYEKKRELHKQIKNELDKPESDQTALNTLADELASVQKQLITDRINSVLEMKKVLTPEQYAALKYKMDVKHEARKELRKMRHERRRHMAPPDEEPDAPEAPEPGDME</sequence>
<proteinExistence type="inferred from homology"/>
<dbReference type="PANTHER" id="PTHR38102:SF1">
    <property type="entry name" value="PERIPLASMIC CHAPERONE SPY"/>
    <property type="match status" value="1"/>
</dbReference>
<dbReference type="Proteomes" id="UP000266426">
    <property type="component" value="Unassembled WGS sequence"/>
</dbReference>
<evidence type="ECO:0000256" key="2">
    <source>
        <dbReference type="ARBA" id="ARBA00008441"/>
    </source>
</evidence>
<evidence type="ECO:0000256" key="7">
    <source>
        <dbReference type="SAM" id="SignalP"/>
    </source>
</evidence>
<feature type="compositionally biased region" description="Basic residues" evidence="6">
    <location>
        <begin position="153"/>
        <end position="165"/>
    </location>
</feature>
<accession>A0A3A4R9W6</accession>
<name>A0A3A4R9W6_9BACT</name>
<feature type="chain" id="PRO_5017483976" evidence="7">
    <location>
        <begin position="25"/>
        <end position="184"/>
    </location>
</feature>
<dbReference type="Gene3D" id="1.20.120.1490">
    <property type="match status" value="1"/>
</dbReference>
<dbReference type="InterPro" id="IPR012899">
    <property type="entry name" value="LTXXQ"/>
</dbReference>
<dbReference type="InterPro" id="IPR052211">
    <property type="entry name" value="Cpx_auxiliary_protein"/>
</dbReference>
<keyword evidence="5" id="KW-0175">Coiled coil</keyword>
<protein>
    <submittedName>
        <fullName evidence="8">Periplasmic heavy metal sensor</fullName>
    </submittedName>
</protein>
<evidence type="ECO:0000313" key="8">
    <source>
        <dbReference type="EMBL" id="RJP62074.1"/>
    </source>
</evidence>
<dbReference type="GO" id="GO:0051082">
    <property type="term" value="F:unfolded protein binding"/>
    <property type="evidence" value="ECO:0007669"/>
    <property type="project" value="TreeGrafter"/>
</dbReference>
<feature type="signal peptide" evidence="7">
    <location>
        <begin position="1"/>
        <end position="24"/>
    </location>
</feature>
<feature type="region of interest" description="Disordered" evidence="6">
    <location>
        <begin position="151"/>
        <end position="184"/>
    </location>
</feature>
<comment type="similarity">
    <text evidence="2">Belongs to the CpxP/Spy family.</text>
</comment>
<dbReference type="Pfam" id="PF07813">
    <property type="entry name" value="LTXXQ"/>
    <property type="match status" value="1"/>
</dbReference>
<evidence type="ECO:0000256" key="5">
    <source>
        <dbReference type="SAM" id="Coils"/>
    </source>
</evidence>
<keyword evidence="4" id="KW-0574">Periplasm</keyword>
<organism evidence="8 9">
    <name type="scientific">Candidatus Auribacter fodinae</name>
    <dbReference type="NCBI Taxonomy" id="2093366"/>
    <lineage>
        <taxon>Bacteria</taxon>
        <taxon>Pseudomonadati</taxon>
        <taxon>Candidatus Auribacterota</taxon>
        <taxon>Candidatus Auribacteria</taxon>
        <taxon>Candidatus Auribacterales</taxon>
        <taxon>Candidatus Auribacteraceae</taxon>
        <taxon>Candidatus Auribacter</taxon>
    </lineage>
</organism>
<dbReference type="GO" id="GO:0030288">
    <property type="term" value="C:outer membrane-bounded periplasmic space"/>
    <property type="evidence" value="ECO:0007669"/>
    <property type="project" value="TreeGrafter"/>
</dbReference>
<evidence type="ECO:0000256" key="1">
    <source>
        <dbReference type="ARBA" id="ARBA00004418"/>
    </source>
</evidence>
<dbReference type="EMBL" id="QZJZ01000005">
    <property type="protein sequence ID" value="RJP62074.1"/>
    <property type="molecule type" value="Genomic_DNA"/>
</dbReference>
<gene>
    <name evidence="8" type="ORF">C4541_00645</name>
</gene>
<feature type="coiled-coil region" evidence="5">
    <location>
        <begin position="68"/>
        <end position="95"/>
    </location>
</feature>